<keyword evidence="2" id="KW-0732">Signal</keyword>
<name>A0A135WIY1_9FLAO</name>
<evidence type="ECO:0000256" key="1">
    <source>
        <dbReference type="SAM" id="MobiDB-lite"/>
    </source>
</evidence>
<evidence type="ECO:0000313" key="4">
    <source>
        <dbReference type="Proteomes" id="UP000070513"/>
    </source>
</evidence>
<dbReference type="OrthoDB" id="1264374at2"/>
<reference evidence="4" key="1">
    <citation type="submission" date="2015-12" db="EMBL/GenBank/DDBJ databases">
        <title>Genome sequence of a biocontrol rhizobacterium Chryseobacterium kwangjuense strain KJ1R5 isolated from pepper (Capsicum annuum L.).</title>
        <authorList>
            <person name="Jeong J.-J."/>
            <person name="Park H."/>
            <person name="Mannaa M."/>
            <person name="Sang M.K."/>
            <person name="Choi I.-G."/>
            <person name="Kim K.D."/>
        </authorList>
    </citation>
    <scope>NUCLEOTIDE SEQUENCE [LARGE SCALE GENOMIC DNA]</scope>
    <source>
        <strain evidence="4">KJ1R5</strain>
    </source>
</reference>
<feature type="chain" id="PRO_5007467984" evidence="2">
    <location>
        <begin position="20"/>
        <end position="86"/>
    </location>
</feature>
<dbReference type="RefSeq" id="WP_062648152.1">
    <property type="nucleotide sequence ID" value="NZ_LPUR01000001.1"/>
</dbReference>
<protein>
    <submittedName>
        <fullName evidence="3">Uncharacterized protein</fullName>
    </submittedName>
</protein>
<accession>A0A135WIY1</accession>
<feature type="region of interest" description="Disordered" evidence="1">
    <location>
        <begin position="44"/>
        <end position="86"/>
    </location>
</feature>
<dbReference type="EMBL" id="LPUR01000001">
    <property type="protein sequence ID" value="KXH84884.1"/>
    <property type="molecule type" value="Genomic_DNA"/>
</dbReference>
<reference evidence="3 4" key="2">
    <citation type="journal article" date="2016" name="Genome Announc.">
        <title>Draft Genome Sequence of a Biocontrol Rhizobacterium, Chryseobacterium kwangjuense Strain KJ1R5, Isolated from Pepper (Capsicum annuum).</title>
        <authorList>
            <person name="Jeong J.J."/>
            <person name="Park H."/>
            <person name="Park B.H."/>
            <person name="Mannaa M."/>
            <person name="Sang M.K."/>
            <person name="Choi I.G."/>
            <person name="Kim K.D."/>
        </authorList>
    </citation>
    <scope>NUCLEOTIDE SEQUENCE [LARGE SCALE GENOMIC DNA]</scope>
    <source>
        <strain evidence="3 4">KJ1R5</strain>
    </source>
</reference>
<organism evidence="3 4">
    <name type="scientific">Chryseobacterium kwangjuense</name>
    <dbReference type="NCBI Taxonomy" id="267125"/>
    <lineage>
        <taxon>Bacteria</taxon>
        <taxon>Pseudomonadati</taxon>
        <taxon>Bacteroidota</taxon>
        <taxon>Flavobacteriia</taxon>
        <taxon>Flavobacteriales</taxon>
        <taxon>Weeksellaceae</taxon>
        <taxon>Chryseobacterium group</taxon>
        <taxon>Chryseobacterium</taxon>
    </lineage>
</organism>
<evidence type="ECO:0000256" key="2">
    <source>
        <dbReference type="SAM" id="SignalP"/>
    </source>
</evidence>
<gene>
    <name evidence="3" type="ORF">AU378_03775</name>
</gene>
<comment type="caution">
    <text evidence="3">The sequence shown here is derived from an EMBL/GenBank/DDBJ whole genome shotgun (WGS) entry which is preliminary data.</text>
</comment>
<feature type="compositionally biased region" description="Polar residues" evidence="1">
    <location>
        <begin position="49"/>
        <end position="79"/>
    </location>
</feature>
<dbReference type="Proteomes" id="UP000070513">
    <property type="component" value="Unassembled WGS sequence"/>
</dbReference>
<feature type="signal peptide" evidence="2">
    <location>
        <begin position="1"/>
        <end position="19"/>
    </location>
</feature>
<sequence length="86" mass="9006">MKNLRLTLGVAAIAIGSFAAFSFAPATSEAKALIEFYVNPDGSRGAQVSGPNQCPDNSPPLCSQEYNTSTGQPTGNTSKMHYGVRP</sequence>
<evidence type="ECO:0000313" key="3">
    <source>
        <dbReference type="EMBL" id="KXH84884.1"/>
    </source>
</evidence>
<dbReference type="AlphaFoldDB" id="A0A135WIY1"/>
<proteinExistence type="predicted"/>